<organism evidence="3 4">
    <name type="scientific">Polytolypa hystricis (strain UAMH7299)</name>
    <dbReference type="NCBI Taxonomy" id="1447883"/>
    <lineage>
        <taxon>Eukaryota</taxon>
        <taxon>Fungi</taxon>
        <taxon>Dikarya</taxon>
        <taxon>Ascomycota</taxon>
        <taxon>Pezizomycotina</taxon>
        <taxon>Eurotiomycetes</taxon>
        <taxon>Eurotiomycetidae</taxon>
        <taxon>Onygenales</taxon>
        <taxon>Onygenales incertae sedis</taxon>
        <taxon>Polytolypa</taxon>
    </lineage>
</organism>
<feature type="signal peptide" evidence="1">
    <location>
        <begin position="1"/>
        <end position="17"/>
    </location>
</feature>
<protein>
    <recommendedName>
        <fullName evidence="2">DUF7907 domain-containing protein</fullName>
    </recommendedName>
</protein>
<gene>
    <name evidence="3" type="ORF">AJ80_01258</name>
</gene>
<feature type="domain" description="DUF7907" evidence="2">
    <location>
        <begin position="26"/>
        <end position="162"/>
    </location>
</feature>
<reference evidence="3 4" key="1">
    <citation type="submission" date="2017-10" db="EMBL/GenBank/DDBJ databases">
        <title>Comparative genomics in systemic dimorphic fungi from Ajellomycetaceae.</title>
        <authorList>
            <person name="Munoz J.F."/>
            <person name="Mcewen J.G."/>
            <person name="Clay O.K."/>
            <person name="Cuomo C.A."/>
        </authorList>
    </citation>
    <scope>NUCLEOTIDE SEQUENCE [LARGE SCALE GENOMIC DNA]</scope>
    <source>
        <strain evidence="3 4">UAMH7299</strain>
    </source>
</reference>
<feature type="chain" id="PRO_5012654254" description="DUF7907 domain-containing protein" evidence="1">
    <location>
        <begin position="18"/>
        <end position="166"/>
    </location>
</feature>
<keyword evidence="1" id="KW-0732">Signal</keyword>
<dbReference type="Proteomes" id="UP000224634">
    <property type="component" value="Unassembled WGS sequence"/>
</dbReference>
<evidence type="ECO:0000313" key="4">
    <source>
        <dbReference type="Proteomes" id="UP000224634"/>
    </source>
</evidence>
<dbReference type="OrthoDB" id="3518533at2759"/>
<dbReference type="EMBL" id="PDNA01000010">
    <property type="protein sequence ID" value="PGH27072.1"/>
    <property type="molecule type" value="Genomic_DNA"/>
</dbReference>
<sequence>MFSFALLLLPLAYLADSMTIPALPRFYYLRTANSGVPAHDGLYVSSFHTGAGLSDAVVQPVRGDAAKGFLKDTHQQFQIGDELEWAMVMGVDANFSRWDSVHINAGRGTPGFSIDAGKLHWKEDGEFQGWLVCNWWHGIPQLFWIESPDVPYPEGCSRPVLEVEYI</sequence>
<dbReference type="STRING" id="1447883.A0A2B7Z1W9"/>
<evidence type="ECO:0000259" key="2">
    <source>
        <dbReference type="Pfam" id="PF25484"/>
    </source>
</evidence>
<dbReference type="AlphaFoldDB" id="A0A2B7Z1W9"/>
<proteinExistence type="predicted"/>
<comment type="caution">
    <text evidence="3">The sequence shown here is derived from an EMBL/GenBank/DDBJ whole genome shotgun (WGS) entry which is preliminary data.</text>
</comment>
<dbReference type="Pfam" id="PF25484">
    <property type="entry name" value="DUF7907"/>
    <property type="match status" value="1"/>
</dbReference>
<dbReference type="InterPro" id="IPR057229">
    <property type="entry name" value="DUF7907"/>
</dbReference>
<accession>A0A2B7Z1W9</accession>
<keyword evidence="4" id="KW-1185">Reference proteome</keyword>
<name>A0A2B7Z1W9_POLH7</name>
<evidence type="ECO:0000313" key="3">
    <source>
        <dbReference type="EMBL" id="PGH27072.1"/>
    </source>
</evidence>
<evidence type="ECO:0000256" key="1">
    <source>
        <dbReference type="SAM" id="SignalP"/>
    </source>
</evidence>